<evidence type="ECO:0000313" key="3">
    <source>
        <dbReference type="EMBL" id="KAK8130432.1"/>
    </source>
</evidence>
<proteinExistence type="predicted"/>
<keyword evidence="4" id="KW-1185">Reference proteome</keyword>
<sequence length="86" mass="9331">MSHLRNFLGLAVAVGFGFWNGKALDQYELAIVYLDANNISAQYAFKPALEEAARKREQDDLAKAAARGQATSGKATGSQQETVKKN</sequence>
<gene>
    <name evidence="3" type="ORF">PG999_002812</name>
</gene>
<dbReference type="EMBL" id="JAQQWP010000002">
    <property type="protein sequence ID" value="KAK8130432.1"/>
    <property type="molecule type" value="Genomic_DNA"/>
</dbReference>
<feature type="region of interest" description="Disordered" evidence="1">
    <location>
        <begin position="56"/>
        <end position="86"/>
    </location>
</feature>
<name>A0AAW0R961_9PEZI</name>
<evidence type="ECO:0000256" key="2">
    <source>
        <dbReference type="SAM" id="SignalP"/>
    </source>
</evidence>
<comment type="caution">
    <text evidence="3">The sequence shown here is derived from an EMBL/GenBank/DDBJ whole genome shotgun (WGS) entry which is preliminary data.</text>
</comment>
<feature type="compositionally biased region" description="Polar residues" evidence="1">
    <location>
        <begin position="69"/>
        <end position="86"/>
    </location>
</feature>
<dbReference type="Proteomes" id="UP001392437">
    <property type="component" value="Unassembled WGS sequence"/>
</dbReference>
<feature type="chain" id="PRO_5043429871" evidence="2">
    <location>
        <begin position="24"/>
        <end position="86"/>
    </location>
</feature>
<evidence type="ECO:0000256" key="1">
    <source>
        <dbReference type="SAM" id="MobiDB-lite"/>
    </source>
</evidence>
<keyword evidence="2" id="KW-0732">Signal</keyword>
<protein>
    <submittedName>
        <fullName evidence="3">Uncharacterized protein</fullName>
    </submittedName>
</protein>
<accession>A0AAW0R961</accession>
<feature type="signal peptide" evidence="2">
    <location>
        <begin position="1"/>
        <end position="23"/>
    </location>
</feature>
<evidence type="ECO:0000313" key="4">
    <source>
        <dbReference type="Proteomes" id="UP001392437"/>
    </source>
</evidence>
<reference evidence="3 4" key="1">
    <citation type="submission" date="2023-01" db="EMBL/GenBank/DDBJ databases">
        <title>Analysis of 21 Apiospora genomes using comparative genomics revels a genus with tremendous synthesis potential of carbohydrate active enzymes and secondary metabolites.</title>
        <authorList>
            <person name="Sorensen T."/>
        </authorList>
    </citation>
    <scope>NUCLEOTIDE SEQUENCE [LARGE SCALE GENOMIC DNA]</scope>
    <source>
        <strain evidence="3 4">CBS 117206</strain>
    </source>
</reference>
<dbReference type="AlphaFoldDB" id="A0AAW0R961"/>
<organism evidence="3 4">
    <name type="scientific">Apiospora kogelbergensis</name>
    <dbReference type="NCBI Taxonomy" id="1337665"/>
    <lineage>
        <taxon>Eukaryota</taxon>
        <taxon>Fungi</taxon>
        <taxon>Dikarya</taxon>
        <taxon>Ascomycota</taxon>
        <taxon>Pezizomycotina</taxon>
        <taxon>Sordariomycetes</taxon>
        <taxon>Xylariomycetidae</taxon>
        <taxon>Amphisphaeriales</taxon>
        <taxon>Apiosporaceae</taxon>
        <taxon>Apiospora</taxon>
    </lineage>
</organism>